<organism evidence="1 2">
    <name type="scientific">Serratia proteamaculans</name>
    <dbReference type="NCBI Taxonomy" id="28151"/>
    <lineage>
        <taxon>Bacteria</taxon>
        <taxon>Pseudomonadati</taxon>
        <taxon>Pseudomonadota</taxon>
        <taxon>Gammaproteobacteria</taxon>
        <taxon>Enterobacterales</taxon>
        <taxon>Yersiniaceae</taxon>
        <taxon>Serratia</taxon>
    </lineage>
</organism>
<reference evidence="1 2" key="1">
    <citation type="submission" date="2020-12" db="EMBL/GenBank/DDBJ databases">
        <title>Enhanced detection system for hospital associated transmission using whole genome sequencing surveillance.</title>
        <authorList>
            <person name="Harrison L.H."/>
            <person name="Van Tyne D."/>
            <person name="Marsh J.W."/>
            <person name="Griffith M.P."/>
            <person name="Snyder D.J."/>
            <person name="Cooper V.S."/>
            <person name="Mustapha M."/>
        </authorList>
    </citation>
    <scope>NUCLEOTIDE SEQUENCE [LARGE SCALE GENOMIC DNA]</scope>
    <source>
        <strain evidence="1 2">SER00238</strain>
    </source>
</reference>
<evidence type="ECO:0000313" key="1">
    <source>
        <dbReference type="EMBL" id="MBI6181114.1"/>
    </source>
</evidence>
<proteinExistence type="predicted"/>
<gene>
    <name evidence="1" type="ORF">JEQ07_11990</name>
</gene>
<evidence type="ECO:0000313" key="2">
    <source>
        <dbReference type="Proteomes" id="UP000639004"/>
    </source>
</evidence>
<dbReference type="Proteomes" id="UP000639004">
    <property type="component" value="Unassembled WGS sequence"/>
</dbReference>
<accession>A0ABS0TRZ8</accession>
<protein>
    <submittedName>
        <fullName evidence="1">Uncharacterized protein</fullName>
    </submittedName>
</protein>
<sequence>MMKNRGVNNMACNCFDKTAALFKERITEKVGDTLGDIAESGFENSLWNFNGGDHSPVAMNFKFRYYRKRKGGGLATNQTKADHLCMMSYCPLCGTKFEGDEKQPEAK</sequence>
<dbReference type="RefSeq" id="WP_198642311.1">
    <property type="nucleotide sequence ID" value="NZ_JAEHSL010000007.1"/>
</dbReference>
<dbReference type="EMBL" id="JAEHSL010000007">
    <property type="protein sequence ID" value="MBI6181114.1"/>
    <property type="molecule type" value="Genomic_DNA"/>
</dbReference>
<keyword evidence="2" id="KW-1185">Reference proteome</keyword>
<comment type="caution">
    <text evidence="1">The sequence shown here is derived from an EMBL/GenBank/DDBJ whole genome shotgun (WGS) entry which is preliminary data.</text>
</comment>
<name>A0ABS0TRZ8_SERPR</name>